<accession>Q2KZF5</accession>
<keyword evidence="1" id="KW-0560">Oxidoreductase</keyword>
<dbReference type="KEGG" id="bav:BAV2095"/>
<proteinExistence type="predicted"/>
<feature type="non-terminal residue" evidence="1">
    <location>
        <position position="1"/>
    </location>
</feature>
<dbReference type="Proteomes" id="UP000001977">
    <property type="component" value="Chromosome"/>
</dbReference>
<gene>
    <name evidence="1" type="primary">msrB</name>
    <name evidence="1" type="ordered locus">BAV2095</name>
</gene>
<name>Q2KZF5_BORA1</name>
<dbReference type="STRING" id="360910.BAV2095"/>
<reference evidence="1 2" key="1">
    <citation type="journal article" date="2006" name="J. Bacteriol.">
        <title>Comparison of the genome sequence of the poultry pathogen Bordetella avium with those of B. bronchiseptica, B. pertussis, and B. parapertussis reveals extensive diversity in surface structures associated with host interaction.</title>
        <authorList>
            <person name="Sebaihia M."/>
            <person name="Preston A."/>
            <person name="Maskell D.J."/>
            <person name="Kuzmiak H."/>
            <person name="Connell T.D."/>
            <person name="King N.D."/>
            <person name="Orndorff P.E."/>
            <person name="Miyamoto D.M."/>
            <person name="Thomson N.R."/>
            <person name="Harris D."/>
            <person name="Goble A."/>
            <person name="Lord A."/>
            <person name="Murphy L."/>
            <person name="Quail M.A."/>
            <person name="Rutter S."/>
            <person name="Squares R."/>
            <person name="Squares S."/>
            <person name="Woodward J."/>
            <person name="Parkhill J."/>
            <person name="Temple L.M."/>
        </authorList>
    </citation>
    <scope>NUCLEOTIDE SEQUENCE [LARGE SCALE GENOMIC DNA]</scope>
    <source>
        <strain evidence="1 2">197N</strain>
    </source>
</reference>
<keyword evidence="2" id="KW-1185">Reference proteome</keyword>
<protein>
    <submittedName>
        <fullName evidence="1">Peptide methionine sulfoxide reductase (Partial)</fullName>
        <ecNumber evidence="1">1.8.4.6</ecNumber>
    </submittedName>
</protein>
<dbReference type="HOGENOM" id="CLU_2927820_0_0_4"/>
<dbReference type="GO" id="GO:0016491">
    <property type="term" value="F:oxidoreductase activity"/>
    <property type="evidence" value="ECO:0007669"/>
    <property type="project" value="UniProtKB-KW"/>
</dbReference>
<evidence type="ECO:0000313" key="1">
    <source>
        <dbReference type="EMBL" id="CAJ49705.1"/>
    </source>
</evidence>
<dbReference type="EMBL" id="AM167904">
    <property type="protein sequence ID" value="CAJ49705.1"/>
    <property type="molecule type" value="Genomic_DNA"/>
</dbReference>
<sequence length="61" mass="6833">TGDWRSRQARSNSPAFAGLFFVHKVDDVRSLDTKVLHPGEAADPAVTWPSSFFFHPFSDEP</sequence>
<organism evidence="1 2">
    <name type="scientific">Bordetella avium (strain 197N)</name>
    <dbReference type="NCBI Taxonomy" id="360910"/>
    <lineage>
        <taxon>Bacteria</taxon>
        <taxon>Pseudomonadati</taxon>
        <taxon>Pseudomonadota</taxon>
        <taxon>Betaproteobacteria</taxon>
        <taxon>Burkholderiales</taxon>
        <taxon>Alcaligenaceae</taxon>
        <taxon>Bordetella</taxon>
    </lineage>
</organism>
<dbReference type="EC" id="1.8.4.6" evidence="1"/>
<dbReference type="AlphaFoldDB" id="Q2KZF5"/>
<evidence type="ECO:0000313" key="2">
    <source>
        <dbReference type="Proteomes" id="UP000001977"/>
    </source>
</evidence>